<accession>A0A9E7GVS3</accession>
<reference evidence="2" key="1">
    <citation type="submission" date="2022-05" db="EMBL/GenBank/DDBJ databases">
        <title>The Musa troglodytarum L. genome provides insights into the mechanism of non-climacteric behaviour and enrichment of carotenoids.</title>
        <authorList>
            <person name="Wang J."/>
        </authorList>
    </citation>
    <scope>NUCLEOTIDE SEQUENCE</scope>
    <source>
        <tissue evidence="2">Leaf</tissue>
    </source>
</reference>
<dbReference type="EMBL" id="CP097510">
    <property type="protein sequence ID" value="URE22631.1"/>
    <property type="molecule type" value="Genomic_DNA"/>
</dbReference>
<name>A0A9E7GVS3_9LILI</name>
<organism evidence="2 3">
    <name type="scientific">Musa troglodytarum</name>
    <name type="common">fe'i banana</name>
    <dbReference type="NCBI Taxonomy" id="320322"/>
    <lineage>
        <taxon>Eukaryota</taxon>
        <taxon>Viridiplantae</taxon>
        <taxon>Streptophyta</taxon>
        <taxon>Embryophyta</taxon>
        <taxon>Tracheophyta</taxon>
        <taxon>Spermatophyta</taxon>
        <taxon>Magnoliopsida</taxon>
        <taxon>Liliopsida</taxon>
        <taxon>Zingiberales</taxon>
        <taxon>Musaceae</taxon>
        <taxon>Musa</taxon>
    </lineage>
</organism>
<evidence type="ECO:0000313" key="3">
    <source>
        <dbReference type="Proteomes" id="UP001055439"/>
    </source>
</evidence>
<evidence type="ECO:0000313" key="2">
    <source>
        <dbReference type="EMBL" id="URE22631.1"/>
    </source>
</evidence>
<protein>
    <submittedName>
        <fullName evidence="2">Uncharacterized protein</fullName>
    </submittedName>
</protein>
<proteinExistence type="predicted"/>
<dbReference type="AlphaFoldDB" id="A0A9E7GVS3"/>
<feature type="signal peptide" evidence="1">
    <location>
        <begin position="1"/>
        <end position="23"/>
    </location>
</feature>
<keyword evidence="1" id="KW-0732">Signal</keyword>
<gene>
    <name evidence="2" type="ORF">MUK42_34019</name>
</gene>
<feature type="chain" id="PRO_5038473786" evidence="1">
    <location>
        <begin position="24"/>
        <end position="109"/>
    </location>
</feature>
<keyword evidence="3" id="KW-1185">Reference proteome</keyword>
<dbReference type="Proteomes" id="UP001055439">
    <property type="component" value="Chromosome 8"/>
</dbReference>
<evidence type="ECO:0000256" key="1">
    <source>
        <dbReference type="SAM" id="SignalP"/>
    </source>
</evidence>
<sequence length="109" mass="11716">MPTKEKTTLHAGLLLSSFSFSMAQTSTSIAPHHVDPIAVSFDHIPIPSPKGKLKPLSSAMPRVGGTCDASDVKMAWGVKRAYHSEVYLGCNEATTPHIFAQKTQHEGSN</sequence>